<dbReference type="PANTHER" id="PTHR12837">
    <property type="entry name" value="POLY ADP-RIBOSE GLYCOHYDROLASE"/>
    <property type="match status" value="1"/>
</dbReference>
<dbReference type="EMBL" id="NIVC01000420">
    <property type="protein sequence ID" value="PAA83400.1"/>
    <property type="molecule type" value="Genomic_DNA"/>
</dbReference>
<feature type="compositionally biased region" description="Polar residues" evidence="5">
    <location>
        <begin position="774"/>
        <end position="786"/>
    </location>
</feature>
<dbReference type="GO" id="GO:0009225">
    <property type="term" value="P:nucleotide-sugar metabolic process"/>
    <property type="evidence" value="ECO:0007669"/>
    <property type="project" value="TreeGrafter"/>
</dbReference>
<dbReference type="GO" id="GO:0004649">
    <property type="term" value="F:poly(ADP-ribose) glycohydrolase activity"/>
    <property type="evidence" value="ECO:0007669"/>
    <property type="project" value="UniProtKB-EC"/>
</dbReference>
<dbReference type="Pfam" id="PF05028">
    <property type="entry name" value="PARG_cat_C"/>
    <property type="match status" value="1"/>
</dbReference>
<dbReference type="Pfam" id="PF20811">
    <property type="entry name" value="PARG_cat_N"/>
    <property type="match status" value="1"/>
</dbReference>
<dbReference type="GO" id="GO:0005634">
    <property type="term" value="C:nucleus"/>
    <property type="evidence" value="ECO:0007669"/>
    <property type="project" value="TreeGrafter"/>
</dbReference>
<dbReference type="GO" id="GO:0005737">
    <property type="term" value="C:cytoplasm"/>
    <property type="evidence" value="ECO:0007669"/>
    <property type="project" value="TreeGrafter"/>
</dbReference>
<dbReference type="InterPro" id="IPR046372">
    <property type="entry name" value="PARG_cat_C"/>
</dbReference>
<dbReference type="OrthoDB" id="1937899at2759"/>
<protein>
    <recommendedName>
        <fullName evidence="2">poly(ADP-ribose) glycohydrolase</fullName>
        <ecNumber evidence="2">3.2.1.143</ecNumber>
    </recommendedName>
</protein>
<dbReference type="GO" id="GO:1990966">
    <property type="term" value="P:ATP generation from poly-ADP-D-ribose"/>
    <property type="evidence" value="ECO:0007669"/>
    <property type="project" value="TreeGrafter"/>
</dbReference>
<dbReference type="InterPro" id="IPR048362">
    <property type="entry name" value="PARG_helical"/>
</dbReference>
<dbReference type="Proteomes" id="UP000215902">
    <property type="component" value="Unassembled WGS sequence"/>
</dbReference>
<evidence type="ECO:0000313" key="9">
    <source>
        <dbReference type="Proteomes" id="UP000215902"/>
    </source>
</evidence>
<keyword evidence="3" id="KW-0378">Hydrolase</keyword>
<name>A0A267GBH9_9PLAT</name>
<feature type="compositionally biased region" description="Low complexity" evidence="5">
    <location>
        <begin position="35"/>
        <end position="44"/>
    </location>
</feature>
<evidence type="ECO:0000256" key="4">
    <source>
        <dbReference type="PIRSR" id="PIRSR607724-2"/>
    </source>
</evidence>
<evidence type="ECO:0000313" key="8">
    <source>
        <dbReference type="EMBL" id="PAA83400.1"/>
    </source>
</evidence>
<feature type="binding site" evidence="4">
    <location>
        <position position="385"/>
    </location>
    <ligand>
        <name>substrate</name>
    </ligand>
</feature>
<feature type="binding site" evidence="4">
    <location>
        <position position="426"/>
    </location>
    <ligand>
        <name>substrate</name>
    </ligand>
</feature>
<evidence type="ECO:0000256" key="1">
    <source>
        <dbReference type="ARBA" id="ARBA00009545"/>
    </source>
</evidence>
<evidence type="ECO:0000256" key="5">
    <source>
        <dbReference type="SAM" id="MobiDB-lite"/>
    </source>
</evidence>
<feature type="compositionally biased region" description="Polar residues" evidence="5">
    <location>
        <begin position="673"/>
        <end position="686"/>
    </location>
</feature>
<accession>A0A267GBH9</accession>
<feature type="compositionally biased region" description="Basic residues" evidence="5">
    <location>
        <begin position="704"/>
        <end position="719"/>
    </location>
</feature>
<proteinExistence type="inferred from homology"/>
<dbReference type="PANTHER" id="PTHR12837:SF15">
    <property type="entry name" value="POLY(ADP-RIBOSE) GLYCOHYDROLASE"/>
    <property type="match status" value="1"/>
</dbReference>
<evidence type="ECO:0000256" key="2">
    <source>
        <dbReference type="ARBA" id="ARBA00012255"/>
    </source>
</evidence>
<keyword evidence="9" id="KW-1185">Reference proteome</keyword>
<feature type="region of interest" description="Disordered" evidence="5">
    <location>
        <begin position="618"/>
        <end position="807"/>
    </location>
</feature>
<feature type="compositionally biased region" description="Basic and acidic residues" evidence="5">
    <location>
        <begin position="750"/>
        <end position="773"/>
    </location>
</feature>
<comment type="caution">
    <text evidence="8">The sequence shown here is derived from an EMBL/GenBank/DDBJ whole genome shotgun (WGS) entry which is preliminary data.</text>
</comment>
<feature type="domain" description="PARG catalytic Macro" evidence="6">
    <location>
        <begin position="337"/>
        <end position="542"/>
    </location>
</feature>
<feature type="domain" description="PARG helical" evidence="7">
    <location>
        <begin position="212"/>
        <end position="329"/>
    </location>
</feature>
<evidence type="ECO:0000256" key="3">
    <source>
        <dbReference type="ARBA" id="ARBA00022801"/>
    </source>
</evidence>
<feature type="non-terminal residue" evidence="8">
    <location>
        <position position="1"/>
    </location>
</feature>
<feature type="compositionally biased region" description="Polar residues" evidence="5">
    <location>
        <begin position="798"/>
        <end position="807"/>
    </location>
</feature>
<feature type="compositionally biased region" description="Low complexity" evidence="5">
    <location>
        <begin position="51"/>
        <end position="62"/>
    </location>
</feature>
<feature type="binding site" evidence="4">
    <location>
        <position position="371"/>
    </location>
    <ligand>
        <name>substrate</name>
    </ligand>
</feature>
<dbReference type="STRING" id="282301.A0A267GBH9"/>
<organism evidence="8 9">
    <name type="scientific">Macrostomum lignano</name>
    <dbReference type="NCBI Taxonomy" id="282301"/>
    <lineage>
        <taxon>Eukaryota</taxon>
        <taxon>Metazoa</taxon>
        <taxon>Spiralia</taxon>
        <taxon>Lophotrochozoa</taxon>
        <taxon>Platyhelminthes</taxon>
        <taxon>Rhabditophora</taxon>
        <taxon>Macrostomorpha</taxon>
        <taxon>Macrostomida</taxon>
        <taxon>Macrostomidae</taxon>
        <taxon>Macrostomum</taxon>
    </lineage>
</organism>
<dbReference type="GO" id="GO:0005975">
    <property type="term" value="P:carbohydrate metabolic process"/>
    <property type="evidence" value="ECO:0007669"/>
    <property type="project" value="InterPro"/>
</dbReference>
<evidence type="ECO:0000259" key="6">
    <source>
        <dbReference type="Pfam" id="PF05028"/>
    </source>
</evidence>
<feature type="region of interest" description="Disordered" evidence="5">
    <location>
        <begin position="35"/>
        <end position="91"/>
    </location>
</feature>
<feature type="compositionally biased region" description="Low complexity" evidence="5">
    <location>
        <begin position="69"/>
        <end position="79"/>
    </location>
</feature>
<dbReference type="AlphaFoldDB" id="A0A267GBH9"/>
<comment type="similarity">
    <text evidence="1">Belongs to the poly(ADP-ribose) glycohydrolase family.</text>
</comment>
<evidence type="ECO:0000259" key="7">
    <source>
        <dbReference type="Pfam" id="PF20811"/>
    </source>
</evidence>
<dbReference type="GO" id="GO:0006282">
    <property type="term" value="P:regulation of DNA repair"/>
    <property type="evidence" value="ECO:0007669"/>
    <property type="project" value="InterPro"/>
</dbReference>
<gene>
    <name evidence="8" type="ORF">BOX15_Mlig006438g2</name>
</gene>
<dbReference type="InterPro" id="IPR007724">
    <property type="entry name" value="Poly_GlycHdrlase"/>
</dbReference>
<feature type="compositionally biased region" description="Polar residues" evidence="5">
    <location>
        <begin position="632"/>
        <end position="647"/>
    </location>
</feature>
<reference evidence="8 9" key="1">
    <citation type="submission" date="2017-06" db="EMBL/GenBank/DDBJ databases">
        <title>A platform for efficient transgenesis in Macrostomum lignano, a flatworm model organism for stem cell research.</title>
        <authorList>
            <person name="Berezikov E."/>
        </authorList>
    </citation>
    <scope>NUCLEOTIDE SEQUENCE [LARGE SCALE GENOMIC DNA]</scope>
    <source>
        <strain evidence="8">DV1</strain>
        <tissue evidence="8">Whole organism</tissue>
    </source>
</reference>
<dbReference type="EC" id="3.2.1.143" evidence="2"/>
<sequence>SNRTKVLRFLSTKYFVISSSAAKSGYFISMGSSSSQLKRSSSMSSRHKSRTSVSRTSSLNNRQMSLTSAARPAQAAASRRPPPNACWSGDALDSLPKQKVADTTQELRHVIEEFRSNWTLFNANMLEDPNSAGKLLLRFVKPSRKNLGPRLLDLPHADAKRWKHIKANLNRLRSNVTYKDIELAIHSFGNLDHFHRPKLDVLHHLLNNHWPREKVERFYRHILPGMIRLALSLPELLPEQIPLLSRGRQAGCRPLSFTQQQVACLLTHAFFCTFVFQGGQYPSINFNGIFVSGEYQRPCTRRIEKLKCILHYMDRVVTDAPLGVITISRKCLRHGVNWSERTEPMPDRLHVSSTGTIEDTGGGFLEVDFANKFLGGGALGHGLMQQEIRFMISPELIVTRLVTECLDDNEALLIEGFERFSDYSGYADSFRWIGDHKDSRPVGLDRRRSSHLVAMDAVCFRSWIEQFSVYNIERELHKALVAFGDVKDNKSGAQQHGAVATGNWGCGAFKGDVRLKFLIQLMACSLARRPVAYFTFGDQPLQKRLVEMHQFLINNNVTVGGVYNALIAYADELRSHHTRRQEMTAQSAPDLFQFVIYYVQSTRGPSFYDPAANSNVPMLSTNGKHPERIAKTGQSGERQNWQKSAKMSGQWIPRASVSTHDAPAGQSGEHQNRQQPTEISGQQTDPRANVKTHGAPAGQSVRQHNQKNKKASKSNGKKRGNAESQSEASVGCFGKSKQTNVRRSVSPKKPGKDRPSSIRESGRSNPSDRRSTEGENANLVSSNTNSAARRRRRKVEANKNSAYVTDV</sequence>